<dbReference type="GeneID" id="106937649"/>
<reference evidence="1" key="1">
    <citation type="submission" date="2025-08" db="UniProtKB">
        <authorList>
            <consortium name="Ensembl"/>
        </authorList>
    </citation>
    <scope>IDENTIFICATION</scope>
</reference>
<evidence type="ECO:0000313" key="1">
    <source>
        <dbReference type="Ensembl" id="ENSPLAP00000013631.1"/>
    </source>
</evidence>
<dbReference type="GO" id="GO:0033596">
    <property type="term" value="C:TSC1-TSC2 complex"/>
    <property type="evidence" value="ECO:0007669"/>
    <property type="project" value="TreeGrafter"/>
</dbReference>
<keyword evidence="2" id="KW-1185">Reference proteome</keyword>
<proteinExistence type="predicted"/>
<dbReference type="KEGG" id="plai:106937649"/>
<dbReference type="PANTHER" id="PTHR15154:SF2">
    <property type="entry name" value="HAMARTIN"/>
    <property type="match status" value="1"/>
</dbReference>
<protein>
    <submittedName>
        <fullName evidence="1">TSC complex subunit 1</fullName>
    </submittedName>
</protein>
<organism evidence="1 2">
    <name type="scientific">Poecilia latipinna</name>
    <name type="common">sailfin molly</name>
    <dbReference type="NCBI Taxonomy" id="48699"/>
    <lineage>
        <taxon>Eukaryota</taxon>
        <taxon>Metazoa</taxon>
        <taxon>Chordata</taxon>
        <taxon>Craniata</taxon>
        <taxon>Vertebrata</taxon>
        <taxon>Euteleostomi</taxon>
        <taxon>Actinopterygii</taxon>
        <taxon>Neopterygii</taxon>
        <taxon>Teleostei</taxon>
        <taxon>Neoteleostei</taxon>
        <taxon>Acanthomorphata</taxon>
        <taxon>Ovalentaria</taxon>
        <taxon>Atherinomorphae</taxon>
        <taxon>Cyprinodontiformes</taxon>
        <taxon>Poeciliidae</taxon>
        <taxon>Poeciliinae</taxon>
        <taxon>Poecilia</taxon>
    </lineage>
</organism>
<dbReference type="InterPro" id="IPR007483">
    <property type="entry name" value="Hamartin"/>
</dbReference>
<dbReference type="PANTHER" id="PTHR15154">
    <property type="entry name" value="HAMARTIN"/>
    <property type="match status" value="1"/>
</dbReference>
<dbReference type="GO" id="GO:0032007">
    <property type="term" value="P:negative regulation of TOR signaling"/>
    <property type="evidence" value="ECO:0007669"/>
    <property type="project" value="TreeGrafter"/>
</dbReference>
<dbReference type="RefSeq" id="XP_014874756.1">
    <property type="nucleotide sequence ID" value="XM_015019270.1"/>
</dbReference>
<accession>A0A3B3ULQ5</accession>
<reference evidence="1" key="2">
    <citation type="submission" date="2025-09" db="UniProtKB">
        <authorList>
            <consortium name="Ensembl"/>
        </authorList>
    </citation>
    <scope>IDENTIFICATION</scope>
</reference>
<dbReference type="Pfam" id="PF04388">
    <property type="entry name" value="Hamartin"/>
    <property type="match status" value="1"/>
</dbReference>
<dbReference type="Ensembl" id="ENSPLAT00000021683.1">
    <property type="protein sequence ID" value="ENSPLAP00000013631.1"/>
    <property type="gene ID" value="ENSPLAG00000017160.1"/>
</dbReference>
<dbReference type="AlphaFoldDB" id="A0A3B3ULQ5"/>
<dbReference type="GO" id="GO:0051726">
    <property type="term" value="P:regulation of cell cycle"/>
    <property type="evidence" value="ECO:0007669"/>
    <property type="project" value="TreeGrafter"/>
</dbReference>
<sequence>MAREQPNVGDLLPLLETSDLQQLEEIRSLINEQLSTERGSMLLNGLVDYFLETNSAQALHILSSVREPHDKHLLDKMNDCMAKPACRLPTLMLLGHVVRKQPSWIHKMARYPLLLSLLKCLKVSRHVGTKQQGEMVWFVMMIEILMELLVFGGSENQNRLPVTLI</sequence>
<evidence type="ECO:0000313" key="2">
    <source>
        <dbReference type="Proteomes" id="UP000261500"/>
    </source>
</evidence>
<name>A0A3B3ULQ5_9TELE</name>
<dbReference type="STRING" id="48699.ENSPLAP00000013631"/>
<dbReference type="GO" id="GO:0008285">
    <property type="term" value="P:negative regulation of cell population proliferation"/>
    <property type="evidence" value="ECO:0007669"/>
    <property type="project" value="TreeGrafter"/>
</dbReference>
<dbReference type="Proteomes" id="UP000261500">
    <property type="component" value="Unplaced"/>
</dbReference>
<dbReference type="GeneTree" id="ENSGT00390000014148"/>